<dbReference type="PANTHER" id="PTHR34820:SF4">
    <property type="entry name" value="INNER MEMBRANE PROTEIN YEBZ"/>
    <property type="match status" value="1"/>
</dbReference>
<feature type="domain" description="Copper resistance protein D" evidence="7">
    <location>
        <begin position="193"/>
        <end position="300"/>
    </location>
</feature>
<evidence type="ECO:0000256" key="5">
    <source>
        <dbReference type="ARBA" id="ARBA00023136"/>
    </source>
</evidence>
<protein>
    <recommendedName>
        <fullName evidence="6">Copper resistance protein D</fullName>
    </recommendedName>
</protein>
<organism evidence="8 9">
    <name type="scientific">Pseudomonas laurentiana</name>
    <dbReference type="NCBI Taxonomy" id="2364649"/>
    <lineage>
        <taxon>Bacteria</taxon>
        <taxon>Pseudomonadati</taxon>
        <taxon>Pseudomonadota</taxon>
        <taxon>Gammaproteobacteria</taxon>
        <taxon>Pseudomonadales</taxon>
        <taxon>Pseudomonadaceae</taxon>
        <taxon>Pseudomonas</taxon>
    </lineage>
</organism>
<feature type="transmembrane region" description="Helical" evidence="6">
    <location>
        <begin position="97"/>
        <end position="114"/>
    </location>
</feature>
<reference evidence="8 9" key="1">
    <citation type="submission" date="2020-02" db="EMBL/GenBank/DDBJ databases">
        <title>Broccoli isolated Pseudomonas sp.</title>
        <authorList>
            <person name="Fujikawa T."/>
            <person name="Sawada H."/>
        </authorList>
    </citation>
    <scope>NUCLEOTIDE SEQUENCE [LARGE SCALE GENOMIC DNA]</scope>
    <source>
        <strain evidence="8 9">JCM 32154</strain>
    </source>
</reference>
<gene>
    <name evidence="8" type="primary">copD</name>
    <name evidence="8" type="ORF">G3O07_20190</name>
</gene>
<comment type="similarity">
    <text evidence="6">Belongs to the CopD family.</text>
</comment>
<keyword evidence="6" id="KW-0997">Cell inner membrane</keyword>
<keyword evidence="9" id="KW-1185">Reference proteome</keyword>
<evidence type="ECO:0000259" key="7">
    <source>
        <dbReference type="Pfam" id="PF05425"/>
    </source>
</evidence>
<dbReference type="GO" id="GO:0046688">
    <property type="term" value="P:response to copper ion"/>
    <property type="evidence" value="ECO:0007669"/>
    <property type="project" value="UniProtKB-UniRule"/>
</dbReference>
<dbReference type="NCBIfam" id="NF033808">
    <property type="entry name" value="copper_CopD"/>
    <property type="match status" value="1"/>
</dbReference>
<dbReference type="EMBL" id="JAAHBT010000269">
    <property type="protein sequence ID" value="NES11548.1"/>
    <property type="molecule type" value="Genomic_DNA"/>
</dbReference>
<dbReference type="InterPro" id="IPR047689">
    <property type="entry name" value="CopD"/>
</dbReference>
<dbReference type="GO" id="GO:0005886">
    <property type="term" value="C:plasma membrane"/>
    <property type="evidence" value="ECO:0007669"/>
    <property type="project" value="UniProtKB-SubCell"/>
</dbReference>
<dbReference type="InterPro" id="IPR032694">
    <property type="entry name" value="CopC/D"/>
</dbReference>
<keyword evidence="3 6" id="KW-0812">Transmembrane</keyword>
<dbReference type="GO" id="GO:0006825">
    <property type="term" value="P:copper ion transport"/>
    <property type="evidence" value="ECO:0007669"/>
    <property type="project" value="InterPro"/>
</dbReference>
<evidence type="ECO:0000256" key="4">
    <source>
        <dbReference type="ARBA" id="ARBA00022989"/>
    </source>
</evidence>
<evidence type="ECO:0000256" key="1">
    <source>
        <dbReference type="ARBA" id="ARBA00004651"/>
    </source>
</evidence>
<dbReference type="InterPro" id="IPR008457">
    <property type="entry name" value="Cu-R_CopD_dom"/>
</dbReference>
<feature type="transmembrane region" description="Helical" evidence="6">
    <location>
        <begin position="44"/>
        <end position="66"/>
    </location>
</feature>
<dbReference type="PANTHER" id="PTHR34820">
    <property type="entry name" value="INNER MEMBRANE PROTEIN YEBZ"/>
    <property type="match status" value="1"/>
</dbReference>
<feature type="transmembrane region" description="Helical" evidence="6">
    <location>
        <begin position="199"/>
        <end position="222"/>
    </location>
</feature>
<feature type="transmembrane region" description="Helical" evidence="6">
    <location>
        <begin position="283"/>
        <end position="302"/>
    </location>
</feature>
<evidence type="ECO:0000313" key="8">
    <source>
        <dbReference type="EMBL" id="NES11548.1"/>
    </source>
</evidence>
<evidence type="ECO:0000256" key="3">
    <source>
        <dbReference type="ARBA" id="ARBA00022692"/>
    </source>
</evidence>
<dbReference type="AlphaFoldDB" id="A0A6I5RW51"/>
<sequence>MDDALNITLRLALYIDLMLLFGLAAFRLYSPVTQVAPERSIPRFNALLVTGVMLGVLLSALGMLQLTKTMSGASDFTELHPHMLQMVLMETDVGHTWWLRVAALALAAIVALGAGRDSPVGQWLVMLCGAIALATLAWSGHGAMDDGYRRYLHFTSDIAHLLAAGGWLGALLAFAVLLKAKYLTAHQQLRALAQALRGFEVTGTLIVVVLVLTGVVNYLLIIGMTLEPLTNSTYGWLLSLKLILFAGMLVFAALNRFQLSPLLEASLQTGHYKSAVNALRRSMVLELSVAVLVLGLVAWLGTLSPEVELPSG</sequence>
<feature type="transmembrane region" description="Helical" evidence="6">
    <location>
        <begin position="121"/>
        <end position="138"/>
    </location>
</feature>
<comment type="caution">
    <text evidence="8">The sequence shown here is derived from an EMBL/GenBank/DDBJ whole genome shotgun (WGS) entry which is preliminary data.</text>
</comment>
<accession>A0A6I5RW51</accession>
<comment type="subcellular location">
    <subcellularLocation>
        <location evidence="6">Cell inner membrane</location>
        <topology evidence="6">Multi-pass membrane protein</topology>
    </subcellularLocation>
    <subcellularLocation>
        <location evidence="1">Cell membrane</location>
        <topology evidence="1">Multi-pass membrane protein</topology>
    </subcellularLocation>
</comment>
<feature type="transmembrane region" description="Helical" evidence="6">
    <location>
        <begin position="158"/>
        <end position="178"/>
    </location>
</feature>
<comment type="function">
    <text evidence="6">Involved in copper resistance.</text>
</comment>
<feature type="transmembrane region" description="Helical" evidence="6">
    <location>
        <begin position="234"/>
        <end position="254"/>
    </location>
</feature>
<evidence type="ECO:0000256" key="2">
    <source>
        <dbReference type="ARBA" id="ARBA00022475"/>
    </source>
</evidence>
<keyword evidence="6" id="KW-0186">Copper</keyword>
<name>A0A6I5RW51_9PSED</name>
<keyword evidence="4 6" id="KW-1133">Transmembrane helix</keyword>
<keyword evidence="2 6" id="KW-1003">Cell membrane</keyword>
<feature type="transmembrane region" description="Helical" evidence="6">
    <location>
        <begin position="12"/>
        <end position="32"/>
    </location>
</feature>
<keyword evidence="5 6" id="KW-0472">Membrane</keyword>
<evidence type="ECO:0000256" key="6">
    <source>
        <dbReference type="RuleBase" id="RU369037"/>
    </source>
</evidence>
<dbReference type="Pfam" id="PF05425">
    <property type="entry name" value="CopD"/>
    <property type="match status" value="1"/>
</dbReference>
<dbReference type="RefSeq" id="WP_163939249.1">
    <property type="nucleotide sequence ID" value="NZ_BMQU01000003.1"/>
</dbReference>
<evidence type="ECO:0000313" key="9">
    <source>
        <dbReference type="Proteomes" id="UP000471751"/>
    </source>
</evidence>
<proteinExistence type="inferred from homology"/>
<dbReference type="Proteomes" id="UP000471751">
    <property type="component" value="Unassembled WGS sequence"/>
</dbReference>